<protein>
    <submittedName>
        <fullName evidence="1">Uncharacterized protein</fullName>
    </submittedName>
</protein>
<organism evidence="1 2">
    <name type="scientific">Streptococcus mitis</name>
    <dbReference type="NCBI Taxonomy" id="28037"/>
    <lineage>
        <taxon>Bacteria</taxon>
        <taxon>Bacillati</taxon>
        <taxon>Bacillota</taxon>
        <taxon>Bacilli</taxon>
        <taxon>Lactobacillales</taxon>
        <taxon>Streptococcaceae</taxon>
        <taxon>Streptococcus</taxon>
        <taxon>Streptococcus mitis group</taxon>
    </lineage>
</organism>
<evidence type="ECO:0000313" key="2">
    <source>
        <dbReference type="Proteomes" id="UP000070065"/>
    </source>
</evidence>
<comment type="caution">
    <text evidence="1">The sequence shown here is derived from an EMBL/GenBank/DDBJ whole genome shotgun (WGS) entry which is preliminary data.</text>
</comment>
<sequence length="80" mass="9012">MTLLFAFPLLFQKAKMSYQTDKTCDIIGTALTIRLGKGGITDARTSQNSTYRSHREYHLMAGDSLVRRSLRQVTFLVSAI</sequence>
<dbReference type="Proteomes" id="UP000070065">
    <property type="component" value="Unassembled WGS sequence"/>
</dbReference>
<name>A0A133RYH7_STRMT</name>
<dbReference type="PATRIC" id="fig|28037.231.peg.1136"/>
<dbReference type="AlphaFoldDB" id="A0A133RYH7"/>
<gene>
    <name evidence="1" type="ORF">HMPREF3228_01147</name>
</gene>
<evidence type="ECO:0000313" key="1">
    <source>
        <dbReference type="EMBL" id="KXA60500.1"/>
    </source>
</evidence>
<proteinExistence type="predicted"/>
<dbReference type="EMBL" id="LRQR01000068">
    <property type="protein sequence ID" value="KXA60500.1"/>
    <property type="molecule type" value="Genomic_DNA"/>
</dbReference>
<reference evidence="1 2" key="1">
    <citation type="submission" date="2016-01" db="EMBL/GenBank/DDBJ databases">
        <authorList>
            <person name="Oliw E.H."/>
        </authorList>
    </citation>
    <scope>NUCLEOTIDE SEQUENCE [LARGE SCALE GENOMIC DNA]</scope>
    <source>
        <strain evidence="1 2">CMW7705B</strain>
    </source>
</reference>
<accession>A0A133RYH7</accession>